<accession>A0A517Y1Z5</accession>
<dbReference type="InterPro" id="IPR019734">
    <property type="entry name" value="TPR_rpt"/>
</dbReference>
<dbReference type="Pfam" id="PF00515">
    <property type="entry name" value="TPR_1"/>
    <property type="match status" value="1"/>
</dbReference>
<gene>
    <name evidence="3" type="ORF">ETAA1_57840</name>
</gene>
<dbReference type="KEGG" id="uli:ETAA1_57840"/>
<keyword evidence="4" id="KW-1185">Reference proteome</keyword>
<feature type="region of interest" description="Disordered" evidence="2">
    <location>
        <begin position="235"/>
        <end position="255"/>
    </location>
</feature>
<name>A0A517Y1Z5_9BACT</name>
<keyword evidence="1" id="KW-0802">TPR repeat</keyword>
<dbReference type="SMART" id="SM00028">
    <property type="entry name" value="TPR"/>
    <property type="match status" value="1"/>
</dbReference>
<dbReference type="AlphaFoldDB" id="A0A517Y1Z5"/>
<dbReference type="SUPFAM" id="SSF48452">
    <property type="entry name" value="TPR-like"/>
    <property type="match status" value="1"/>
</dbReference>
<evidence type="ECO:0000313" key="3">
    <source>
        <dbReference type="EMBL" id="QDU23777.1"/>
    </source>
</evidence>
<dbReference type="EMBL" id="CP036273">
    <property type="protein sequence ID" value="QDU23777.1"/>
    <property type="molecule type" value="Genomic_DNA"/>
</dbReference>
<dbReference type="PROSITE" id="PS50005">
    <property type="entry name" value="TPR"/>
    <property type="match status" value="1"/>
</dbReference>
<evidence type="ECO:0000256" key="1">
    <source>
        <dbReference type="PROSITE-ProRule" id="PRU00339"/>
    </source>
</evidence>
<feature type="repeat" description="TPR" evidence="1">
    <location>
        <begin position="40"/>
        <end position="73"/>
    </location>
</feature>
<organism evidence="3 4">
    <name type="scientific">Urbifossiella limnaea</name>
    <dbReference type="NCBI Taxonomy" id="2528023"/>
    <lineage>
        <taxon>Bacteria</taxon>
        <taxon>Pseudomonadati</taxon>
        <taxon>Planctomycetota</taxon>
        <taxon>Planctomycetia</taxon>
        <taxon>Gemmatales</taxon>
        <taxon>Gemmataceae</taxon>
        <taxon>Urbifossiella</taxon>
    </lineage>
</organism>
<feature type="compositionally biased region" description="Pro residues" evidence="2">
    <location>
        <begin position="76"/>
        <end position="87"/>
    </location>
</feature>
<dbReference type="Gene3D" id="1.25.40.10">
    <property type="entry name" value="Tetratricopeptide repeat domain"/>
    <property type="match status" value="1"/>
</dbReference>
<feature type="compositionally biased region" description="Basic and acidic residues" evidence="2">
    <location>
        <begin position="1"/>
        <end position="14"/>
    </location>
</feature>
<reference evidence="3 4" key="1">
    <citation type="submission" date="2019-02" db="EMBL/GenBank/DDBJ databases">
        <title>Deep-cultivation of Planctomycetes and their phenomic and genomic characterization uncovers novel biology.</title>
        <authorList>
            <person name="Wiegand S."/>
            <person name="Jogler M."/>
            <person name="Boedeker C."/>
            <person name="Pinto D."/>
            <person name="Vollmers J."/>
            <person name="Rivas-Marin E."/>
            <person name="Kohn T."/>
            <person name="Peeters S.H."/>
            <person name="Heuer A."/>
            <person name="Rast P."/>
            <person name="Oberbeckmann S."/>
            <person name="Bunk B."/>
            <person name="Jeske O."/>
            <person name="Meyerdierks A."/>
            <person name="Storesund J.E."/>
            <person name="Kallscheuer N."/>
            <person name="Luecker S."/>
            <person name="Lage O.M."/>
            <person name="Pohl T."/>
            <person name="Merkel B.J."/>
            <person name="Hornburger P."/>
            <person name="Mueller R.-W."/>
            <person name="Bruemmer F."/>
            <person name="Labrenz M."/>
            <person name="Spormann A.M."/>
            <person name="Op den Camp H."/>
            <person name="Overmann J."/>
            <person name="Amann R."/>
            <person name="Jetten M.S.M."/>
            <person name="Mascher T."/>
            <person name="Medema M.H."/>
            <person name="Devos D.P."/>
            <person name="Kaster A.-K."/>
            <person name="Ovreas L."/>
            <person name="Rohde M."/>
            <person name="Galperin M.Y."/>
            <person name="Jogler C."/>
        </authorList>
    </citation>
    <scope>NUCLEOTIDE SEQUENCE [LARGE SCALE GENOMIC DNA]</scope>
    <source>
        <strain evidence="3 4">ETA_A1</strain>
    </source>
</reference>
<feature type="region of interest" description="Disordered" evidence="2">
    <location>
        <begin position="71"/>
        <end position="92"/>
    </location>
</feature>
<proteinExistence type="predicted"/>
<feature type="region of interest" description="Disordered" evidence="2">
    <location>
        <begin position="1"/>
        <end position="20"/>
    </location>
</feature>
<protein>
    <submittedName>
        <fullName evidence="3">Tetratricopeptide repeat protein</fullName>
    </submittedName>
</protein>
<dbReference type="Proteomes" id="UP000319576">
    <property type="component" value="Chromosome"/>
</dbReference>
<feature type="compositionally biased region" description="Basic and acidic residues" evidence="2">
    <location>
        <begin position="242"/>
        <end position="255"/>
    </location>
</feature>
<evidence type="ECO:0000313" key="4">
    <source>
        <dbReference type="Proteomes" id="UP000319576"/>
    </source>
</evidence>
<dbReference type="RefSeq" id="WP_202920480.1">
    <property type="nucleotide sequence ID" value="NZ_CP036273.1"/>
</dbReference>
<evidence type="ECO:0000256" key="2">
    <source>
        <dbReference type="SAM" id="MobiDB-lite"/>
    </source>
</evidence>
<sequence>MSRDRAKMLNDEGIRLAGGGNPRAGKEKLLEAIREDPTWGIPWNNLGVIYRDLGDPAEALRCLRKAIELNTFGGGPSPPPPPPPPAAPAGGGLFDNLMRGVETVAVRFDVDKIESAAYGAKCWEIFWEEFEPAELKTAVLHDGDSMASLRGHENVFCVAVQRLDPHLYDIVAEALGRNARFTAAAATPPFARGEAALAGLQSAGKIDAQGELIGADAVLARQGLGKVRVARRAAAPPVAAPARRDRARPASPRTKDLPAFDSADKLLSYSGGVFETRVKSPVTPEELCDVVERYADLLDVHVEEYACPVSEAMLWVGLFPKGAKVGKAFVGMFAHGSPAEALAACRSRVGDDPKEVASLAALLGIVGKWQRNFDGHGGADRDPAAATDRVEPADLWTRLDTRREALGIPLPTAASPPAAPPPPPAAPPISPILAAVALSDVLGELNRKAEARAAAPPAPPAPPAEEDLVRFNCARCGKRLKAPRAWGGKPTRCVKCGTPTRVPGG</sequence>
<dbReference type="InterPro" id="IPR011990">
    <property type="entry name" value="TPR-like_helical_dom_sf"/>
</dbReference>